<feature type="non-terminal residue" evidence="1">
    <location>
        <position position="1"/>
    </location>
</feature>
<gene>
    <name evidence="1" type="ORF">LCGC14_2434170</name>
</gene>
<dbReference type="AlphaFoldDB" id="A0A0F9EEY8"/>
<name>A0A0F9EEY8_9ZZZZ</name>
<dbReference type="SUPFAM" id="SSF48498">
    <property type="entry name" value="Tetracyclin repressor-like, C-terminal domain"/>
    <property type="match status" value="1"/>
</dbReference>
<dbReference type="Gene3D" id="1.10.357.10">
    <property type="entry name" value="Tetracycline Repressor, domain 2"/>
    <property type="match status" value="1"/>
</dbReference>
<evidence type="ECO:0000313" key="1">
    <source>
        <dbReference type="EMBL" id="KKL22568.1"/>
    </source>
</evidence>
<organism evidence="1">
    <name type="scientific">marine sediment metagenome</name>
    <dbReference type="NCBI Taxonomy" id="412755"/>
    <lineage>
        <taxon>unclassified sequences</taxon>
        <taxon>metagenomes</taxon>
        <taxon>ecological metagenomes</taxon>
    </lineage>
</organism>
<comment type="caution">
    <text evidence="1">The sequence shown here is derived from an EMBL/GenBank/DDBJ whole genome shotgun (WGS) entry which is preliminary data.</text>
</comment>
<accession>A0A0F9EEY8</accession>
<proteinExistence type="predicted"/>
<dbReference type="InterPro" id="IPR036271">
    <property type="entry name" value="Tet_transcr_reg_TetR-rel_C_sf"/>
</dbReference>
<protein>
    <submittedName>
        <fullName evidence="1">Uncharacterized protein</fullName>
    </submittedName>
</protein>
<dbReference type="EMBL" id="LAZR01037301">
    <property type="protein sequence ID" value="KKL22568.1"/>
    <property type="molecule type" value="Genomic_DNA"/>
</dbReference>
<reference evidence="1" key="1">
    <citation type="journal article" date="2015" name="Nature">
        <title>Complex archaea that bridge the gap between prokaryotes and eukaryotes.</title>
        <authorList>
            <person name="Spang A."/>
            <person name="Saw J.H."/>
            <person name="Jorgensen S.L."/>
            <person name="Zaremba-Niedzwiedzka K."/>
            <person name="Martijn J."/>
            <person name="Lind A.E."/>
            <person name="van Eijk R."/>
            <person name="Schleper C."/>
            <person name="Guy L."/>
            <person name="Ettema T.J."/>
        </authorList>
    </citation>
    <scope>NUCLEOTIDE SEQUENCE</scope>
</reference>
<sequence length="139" mass="14895">DKSLEKGLEGISSPGERLDAFIRALTEKVLGSSHLSQIMLAELGRTPGSAHHEGSGCISSILVKYMDILSNGRDRGEMLISGQDPMLGFAMIFGGLLFLRSRQGGPATEFSFQNNVLRPSSADVAEGITSILHSAKRLH</sequence>